<evidence type="ECO:0000313" key="4">
    <source>
        <dbReference type="Proteomes" id="UP001292094"/>
    </source>
</evidence>
<dbReference type="EMBL" id="JAWZYT010007003">
    <property type="protein sequence ID" value="KAK4287217.1"/>
    <property type="molecule type" value="Genomic_DNA"/>
</dbReference>
<name>A0AAE1ND65_9EUCA</name>
<dbReference type="AlphaFoldDB" id="A0AAE1ND65"/>
<sequence length="315" mass="34391">MKKLLVVGVVLAVMSVVVEARDKEDGRIIAAYSTKTAFVISSTTTTVFFTCERRNNGDACQRRRFKRYSVMDFGDNERSFGVRSLDPSEEEHLTPSPIHEEEEASHREGRVALTIWTTTSSTFTITATSTDSATTFSLSFFCTIDNNNNNNGKDRVGKFVARFVDTTVTSLATTTTVVPLTCVSFGASPNTCGRRRRYRSYSMVKLDDDKNGTGHTQLDGSVLENGDEESLDILEPTLKAGGGGEDEDMDEEDEDGALAVVGEERKRRREGRIAISIVSTTTTTFTITATSTNDQTTFSISFFCSAPGPPAPPAC</sequence>
<proteinExistence type="predicted"/>
<feature type="chain" id="PRO_5042250409" evidence="2">
    <location>
        <begin position="21"/>
        <end position="315"/>
    </location>
</feature>
<protein>
    <submittedName>
        <fullName evidence="3">Uncharacterized protein</fullName>
    </submittedName>
</protein>
<organism evidence="3 4">
    <name type="scientific">Petrolisthes manimaculis</name>
    <dbReference type="NCBI Taxonomy" id="1843537"/>
    <lineage>
        <taxon>Eukaryota</taxon>
        <taxon>Metazoa</taxon>
        <taxon>Ecdysozoa</taxon>
        <taxon>Arthropoda</taxon>
        <taxon>Crustacea</taxon>
        <taxon>Multicrustacea</taxon>
        <taxon>Malacostraca</taxon>
        <taxon>Eumalacostraca</taxon>
        <taxon>Eucarida</taxon>
        <taxon>Decapoda</taxon>
        <taxon>Pleocyemata</taxon>
        <taxon>Anomura</taxon>
        <taxon>Galatheoidea</taxon>
        <taxon>Porcellanidae</taxon>
        <taxon>Petrolisthes</taxon>
    </lineage>
</organism>
<dbReference type="Proteomes" id="UP001292094">
    <property type="component" value="Unassembled WGS sequence"/>
</dbReference>
<evidence type="ECO:0000256" key="1">
    <source>
        <dbReference type="SAM" id="MobiDB-lite"/>
    </source>
</evidence>
<evidence type="ECO:0000313" key="3">
    <source>
        <dbReference type="EMBL" id="KAK4287217.1"/>
    </source>
</evidence>
<gene>
    <name evidence="3" type="ORF">Pmani_039706</name>
</gene>
<feature type="signal peptide" evidence="2">
    <location>
        <begin position="1"/>
        <end position="20"/>
    </location>
</feature>
<feature type="non-terminal residue" evidence="3">
    <location>
        <position position="1"/>
    </location>
</feature>
<evidence type="ECO:0000256" key="2">
    <source>
        <dbReference type="SAM" id="SignalP"/>
    </source>
</evidence>
<accession>A0AAE1ND65</accession>
<feature type="region of interest" description="Disordered" evidence="1">
    <location>
        <begin position="209"/>
        <end position="230"/>
    </location>
</feature>
<keyword evidence="2" id="KW-0732">Signal</keyword>
<feature type="region of interest" description="Disordered" evidence="1">
    <location>
        <begin position="84"/>
        <end position="106"/>
    </location>
</feature>
<comment type="caution">
    <text evidence="3">The sequence shown here is derived from an EMBL/GenBank/DDBJ whole genome shotgun (WGS) entry which is preliminary data.</text>
</comment>
<keyword evidence="4" id="KW-1185">Reference proteome</keyword>
<reference evidence="3" key="1">
    <citation type="submission" date="2023-11" db="EMBL/GenBank/DDBJ databases">
        <title>Genome assemblies of two species of porcelain crab, Petrolisthes cinctipes and Petrolisthes manimaculis (Anomura: Porcellanidae).</title>
        <authorList>
            <person name="Angst P."/>
        </authorList>
    </citation>
    <scope>NUCLEOTIDE SEQUENCE</scope>
    <source>
        <strain evidence="3">PB745_02</strain>
        <tissue evidence="3">Gill</tissue>
    </source>
</reference>